<dbReference type="GeneID" id="25981398"/>
<dbReference type="OrthoDB" id="5405791at2759"/>
<reference evidence="3 4" key="1">
    <citation type="journal article" date="2011" name="Proc. Natl. Acad. Sci. U.S.A.">
        <title>Genome and transcriptome analyses of the mountain pine beetle-fungal symbiont Grosmannia clavigera, a lodgepole pine pathogen.</title>
        <authorList>
            <person name="DiGuistini S."/>
            <person name="Wang Y."/>
            <person name="Liao N.Y."/>
            <person name="Taylor G."/>
            <person name="Tanguay P."/>
            <person name="Feau N."/>
            <person name="Henrissat B."/>
            <person name="Chan S.K."/>
            <person name="Hesse-Orce U."/>
            <person name="Alamouti S.M."/>
            <person name="Tsui C.K.M."/>
            <person name="Docking R.T."/>
            <person name="Levasseur A."/>
            <person name="Haridas S."/>
            <person name="Robertson G."/>
            <person name="Birol I."/>
            <person name="Holt R.A."/>
            <person name="Marra M.A."/>
            <person name="Hamelin R.C."/>
            <person name="Hirst M."/>
            <person name="Jones S.J.M."/>
            <person name="Bohlmann J."/>
            <person name="Breuil C."/>
        </authorList>
    </citation>
    <scope>NUCLEOTIDE SEQUENCE [LARGE SCALE GENOMIC DNA]</scope>
    <source>
        <strain evidence="4">kw1407 / UAMH 11150</strain>
    </source>
</reference>
<dbReference type="HOGENOM" id="CLU_029950_0_0_1"/>
<feature type="region of interest" description="Disordered" evidence="1">
    <location>
        <begin position="478"/>
        <end position="515"/>
    </location>
</feature>
<organism evidence="4">
    <name type="scientific">Grosmannia clavigera (strain kw1407 / UAMH 11150)</name>
    <name type="common">Blue stain fungus</name>
    <name type="synonym">Graphiocladiella clavigera</name>
    <dbReference type="NCBI Taxonomy" id="655863"/>
    <lineage>
        <taxon>Eukaryota</taxon>
        <taxon>Fungi</taxon>
        <taxon>Dikarya</taxon>
        <taxon>Ascomycota</taxon>
        <taxon>Pezizomycotina</taxon>
        <taxon>Sordariomycetes</taxon>
        <taxon>Sordariomycetidae</taxon>
        <taxon>Ophiostomatales</taxon>
        <taxon>Ophiostomataceae</taxon>
        <taxon>Leptographium</taxon>
    </lineage>
</organism>
<dbReference type="eggNOG" id="ENOG502ST8T">
    <property type="taxonomic scope" value="Eukaryota"/>
</dbReference>
<dbReference type="STRING" id="655863.F0XSD4"/>
<name>F0XSD4_GROCL</name>
<feature type="compositionally biased region" description="Polar residues" evidence="1">
    <location>
        <begin position="217"/>
        <end position="230"/>
    </location>
</feature>
<feature type="compositionally biased region" description="Low complexity" evidence="1">
    <location>
        <begin position="86"/>
        <end position="97"/>
    </location>
</feature>
<feature type="compositionally biased region" description="Polar residues" evidence="1">
    <location>
        <begin position="104"/>
        <end position="113"/>
    </location>
</feature>
<feature type="compositionally biased region" description="Polar residues" evidence="1">
    <location>
        <begin position="1"/>
        <end position="17"/>
    </location>
</feature>
<feature type="region of interest" description="Disordered" evidence="1">
    <location>
        <begin position="1"/>
        <end position="30"/>
    </location>
</feature>
<feature type="region of interest" description="Disordered" evidence="1">
    <location>
        <begin position="338"/>
        <end position="397"/>
    </location>
</feature>
<protein>
    <submittedName>
        <fullName evidence="3">Transcription factor</fullName>
    </submittedName>
</protein>
<dbReference type="EMBL" id="GL629990">
    <property type="protein sequence ID" value="EFW99444.1"/>
    <property type="molecule type" value="Genomic_DNA"/>
</dbReference>
<keyword evidence="4" id="KW-1185">Reference proteome</keyword>
<evidence type="ECO:0000313" key="4">
    <source>
        <dbReference type="Proteomes" id="UP000007796"/>
    </source>
</evidence>
<feature type="region of interest" description="Disordered" evidence="1">
    <location>
        <begin position="168"/>
        <end position="268"/>
    </location>
</feature>
<feature type="compositionally biased region" description="Low complexity" evidence="1">
    <location>
        <begin position="339"/>
        <end position="348"/>
    </location>
</feature>
<dbReference type="RefSeq" id="XP_014168927.1">
    <property type="nucleotide sequence ID" value="XM_014313452.1"/>
</dbReference>
<dbReference type="Proteomes" id="UP000007796">
    <property type="component" value="Unassembled WGS sequence"/>
</dbReference>
<feature type="domain" description="RING zinc finger-like" evidence="2">
    <location>
        <begin position="405"/>
        <end position="425"/>
    </location>
</feature>
<feature type="compositionally biased region" description="Basic and acidic residues" evidence="1">
    <location>
        <begin position="168"/>
        <end position="179"/>
    </location>
</feature>
<dbReference type="AlphaFoldDB" id="F0XSD4"/>
<evidence type="ECO:0000256" key="1">
    <source>
        <dbReference type="SAM" id="MobiDB-lite"/>
    </source>
</evidence>
<accession>F0XSD4</accession>
<dbReference type="InParanoid" id="F0XSD4"/>
<evidence type="ECO:0000313" key="3">
    <source>
        <dbReference type="EMBL" id="EFW99444.1"/>
    </source>
</evidence>
<proteinExistence type="predicted"/>
<feature type="compositionally biased region" description="Polar residues" evidence="1">
    <location>
        <begin position="349"/>
        <end position="360"/>
    </location>
</feature>
<dbReference type="InterPro" id="IPR056929">
    <property type="entry name" value="Znf_RING-like"/>
</dbReference>
<gene>
    <name evidence="3" type="ORF">CMQ_7812</name>
</gene>
<feature type="compositionally biased region" description="Basic residues" evidence="1">
    <location>
        <begin position="240"/>
        <end position="260"/>
    </location>
</feature>
<feature type="compositionally biased region" description="Polar residues" evidence="1">
    <location>
        <begin position="74"/>
        <end position="85"/>
    </location>
</feature>
<dbReference type="Pfam" id="PF25080">
    <property type="entry name" value="zf_RING-like"/>
    <property type="match status" value="1"/>
</dbReference>
<feature type="region of interest" description="Disordered" evidence="1">
    <location>
        <begin position="73"/>
        <end position="141"/>
    </location>
</feature>
<evidence type="ECO:0000259" key="2">
    <source>
        <dbReference type="Pfam" id="PF25080"/>
    </source>
</evidence>
<sequence>MPPRSSLTSSFSITDANNEVVCPLRNQDGSSCRKRCIGEKRYRSMQEHIRRAHPEHYISKLPATEESFMLMINTPPSERPQSQHNSGAGPPGLSSSPPGGPTANIVNGSSIHQNKPYHQENGALKPNAQGVPRNPDNEYPLGSMLHAASAAATLAQLHNHKLAERDWDDGWHSDNEKGRMSRASIELPPIHMANPDVTSEPFPGMNHNRPRELLPSILSTSPPGRSSTLPPLQRPMGPARPRKQSVSKRSREAHHKKQRSRGSGSDWLRRIQNEASALDRLRPGGPIKAMSAEPSEFGKRWEDLIDAAASATEDIDEDRTPVPQSPISIHRASLPPFPHHTFQHQQTHGYQASPLQQALTPPSYAQEAPEPFPSVESNESGDVFNMDSRGLSDSSPNYSSQNPQIYCAACGGIAQLKESYACTECPEEAAVGGVVDAARCRVAALKDPVAVARLRVNLIPPAKADETAAGNVLEVVEVGSQQENGDDEDENPRDALSEGGSITKPATGRGHTCWP</sequence>